<evidence type="ECO:0000259" key="2">
    <source>
        <dbReference type="PROSITE" id="PS51740"/>
    </source>
</evidence>
<dbReference type="Proteomes" id="UP000318661">
    <property type="component" value="Unassembled WGS sequence"/>
</dbReference>
<dbReference type="Pfam" id="PF04014">
    <property type="entry name" value="MazE_antitoxin"/>
    <property type="match status" value="1"/>
</dbReference>
<dbReference type="GO" id="GO:0003677">
    <property type="term" value="F:DNA binding"/>
    <property type="evidence" value="ECO:0007669"/>
    <property type="project" value="UniProtKB-UniRule"/>
</dbReference>
<feature type="domain" description="SpoVT-AbrB" evidence="2">
    <location>
        <begin position="13"/>
        <end position="59"/>
    </location>
</feature>
<dbReference type="InterPro" id="IPR037914">
    <property type="entry name" value="SpoVT-AbrB_sf"/>
</dbReference>
<accession>A0A537L110</accession>
<proteinExistence type="predicted"/>
<protein>
    <submittedName>
        <fullName evidence="3">AbrB/MazE/SpoVT family DNA-binding domain-containing protein</fullName>
    </submittedName>
</protein>
<evidence type="ECO:0000313" key="4">
    <source>
        <dbReference type="Proteomes" id="UP000318661"/>
    </source>
</evidence>
<dbReference type="InterPro" id="IPR007159">
    <property type="entry name" value="SpoVT-AbrB_dom"/>
</dbReference>
<evidence type="ECO:0000256" key="1">
    <source>
        <dbReference type="PROSITE-ProRule" id="PRU01076"/>
    </source>
</evidence>
<reference evidence="3 4" key="1">
    <citation type="journal article" date="2019" name="Nat. Microbiol.">
        <title>Mediterranean grassland soil C-N compound turnover is dependent on rainfall and depth, and is mediated by genomically divergent microorganisms.</title>
        <authorList>
            <person name="Diamond S."/>
            <person name="Andeer P.F."/>
            <person name="Li Z."/>
            <person name="Crits-Christoph A."/>
            <person name="Burstein D."/>
            <person name="Anantharaman K."/>
            <person name="Lane K.R."/>
            <person name="Thomas B.C."/>
            <person name="Pan C."/>
            <person name="Northen T.R."/>
            <person name="Banfield J.F."/>
        </authorList>
    </citation>
    <scope>NUCLEOTIDE SEQUENCE [LARGE SCALE GENOMIC DNA]</scope>
    <source>
        <strain evidence="3">NP_2</strain>
    </source>
</reference>
<gene>
    <name evidence="3" type="ORF">E6G99_12590</name>
</gene>
<dbReference type="NCBIfam" id="TIGR01439">
    <property type="entry name" value="lp_hng_hel_AbrB"/>
    <property type="match status" value="1"/>
</dbReference>
<evidence type="ECO:0000313" key="3">
    <source>
        <dbReference type="EMBL" id="TMJ01675.1"/>
    </source>
</evidence>
<comment type="caution">
    <text evidence="3">The sequence shown here is derived from an EMBL/GenBank/DDBJ whole genome shotgun (WGS) entry which is preliminary data.</text>
</comment>
<dbReference type="Gene3D" id="2.10.260.10">
    <property type="match status" value="1"/>
</dbReference>
<dbReference type="EMBL" id="VBAJ01000317">
    <property type="protein sequence ID" value="TMJ01675.1"/>
    <property type="molecule type" value="Genomic_DNA"/>
</dbReference>
<keyword evidence="1 3" id="KW-0238">DNA-binding</keyword>
<sequence>MIEQEVTWMARMVKPVRISTKGQVVIPLGVRRKLGIKAGDHLVIVSGEDEALIMKAKRYAETIRGIGKGLYGKTREEIDAYVRGEREAWG</sequence>
<dbReference type="SUPFAM" id="SSF89447">
    <property type="entry name" value="AbrB/MazE/MraZ-like"/>
    <property type="match status" value="1"/>
</dbReference>
<name>A0A537L110_9BACT</name>
<dbReference type="AlphaFoldDB" id="A0A537L110"/>
<dbReference type="PROSITE" id="PS51740">
    <property type="entry name" value="SPOVT_ABRB"/>
    <property type="match status" value="1"/>
</dbReference>
<dbReference type="SMART" id="SM00966">
    <property type="entry name" value="SpoVT_AbrB"/>
    <property type="match status" value="1"/>
</dbReference>
<organism evidence="3 4">
    <name type="scientific">Candidatus Segetimicrobium genomatis</name>
    <dbReference type="NCBI Taxonomy" id="2569760"/>
    <lineage>
        <taxon>Bacteria</taxon>
        <taxon>Bacillati</taxon>
        <taxon>Candidatus Sysuimicrobiota</taxon>
        <taxon>Candidatus Sysuimicrobiia</taxon>
        <taxon>Candidatus Sysuimicrobiales</taxon>
        <taxon>Candidatus Segetimicrobiaceae</taxon>
        <taxon>Candidatus Segetimicrobium</taxon>
    </lineage>
</organism>